<dbReference type="Gene3D" id="3.40.50.1820">
    <property type="entry name" value="alpha/beta hydrolase"/>
    <property type="match status" value="1"/>
</dbReference>
<dbReference type="PANTHER" id="PTHR43265">
    <property type="entry name" value="ESTERASE ESTD"/>
    <property type="match status" value="1"/>
</dbReference>
<dbReference type="InterPro" id="IPR029058">
    <property type="entry name" value="AB_hydrolase_fold"/>
</dbReference>
<proteinExistence type="predicted"/>
<dbReference type="eggNOG" id="COG1073">
    <property type="taxonomic scope" value="Bacteria"/>
</dbReference>
<dbReference type="HOGENOM" id="CLU_976255_0_0_6"/>
<dbReference type="GO" id="GO:0006508">
    <property type="term" value="P:proteolysis"/>
    <property type="evidence" value="ECO:0007669"/>
    <property type="project" value="InterPro"/>
</dbReference>
<dbReference type="OrthoDB" id="8666017at2"/>
<name>A6VVF9_MARMS</name>
<dbReference type="SUPFAM" id="SSF53474">
    <property type="entry name" value="alpha/beta-Hydrolases"/>
    <property type="match status" value="1"/>
</dbReference>
<dbReference type="STRING" id="400668.Mmwyl1_1510"/>
<dbReference type="EMBL" id="CP000749">
    <property type="protein sequence ID" value="ABR70438.1"/>
    <property type="molecule type" value="Genomic_DNA"/>
</dbReference>
<sequence length="315" mass="35456">MKAVLYLILLFLTFSLNAESIRTHSISRDDGTEISYYLLRSLPESQSDTLLLILQGSDCNSVLQVESIFTDYKNIWPAADVLLVEKYGIDKTLTYSEEVERHDCPAQYIQNDSPEQRVADVISVLKYIREDSHYANLIVFGGSEGAIIANLLSVKIDGINATVSFNGGGRKFIDDVIHNISASAANHAEAKEGIGGFKEFSHYILNSLPNELEVSGHGYKWWHQMLSIDQFWVLKKVNTPLLILQGGSDVSVSPEKVDEMITNLRELKKHNIEYRRYEGLDHGFVNSAGESKRKEIVYDINSWLKSILGTPKKNI</sequence>
<gene>
    <name evidence="2" type="ordered locus">Mmwyl1_1510</name>
</gene>
<organism evidence="2">
    <name type="scientific">Marinomonas sp. (strain MWYL1)</name>
    <dbReference type="NCBI Taxonomy" id="400668"/>
    <lineage>
        <taxon>Bacteria</taxon>
        <taxon>Pseudomonadati</taxon>
        <taxon>Pseudomonadota</taxon>
        <taxon>Gammaproteobacteria</taxon>
        <taxon>Oceanospirillales</taxon>
        <taxon>Oceanospirillaceae</taxon>
        <taxon>Marinomonas</taxon>
    </lineage>
</organism>
<feature type="domain" description="Peptidase S9 prolyl oligopeptidase catalytic" evidence="1">
    <location>
        <begin position="215"/>
        <end position="308"/>
    </location>
</feature>
<protein>
    <submittedName>
        <fullName evidence="2">Alpha/beta superfamily hydrolase</fullName>
    </submittedName>
</protein>
<dbReference type="GO" id="GO:0052689">
    <property type="term" value="F:carboxylic ester hydrolase activity"/>
    <property type="evidence" value="ECO:0007669"/>
    <property type="project" value="TreeGrafter"/>
</dbReference>
<dbReference type="InterPro" id="IPR053145">
    <property type="entry name" value="AB_hydrolase_Est10"/>
</dbReference>
<keyword evidence="2" id="KW-0378">Hydrolase</keyword>
<dbReference type="InterPro" id="IPR001375">
    <property type="entry name" value="Peptidase_S9_cat"/>
</dbReference>
<dbReference type="GO" id="GO:0008236">
    <property type="term" value="F:serine-type peptidase activity"/>
    <property type="evidence" value="ECO:0007669"/>
    <property type="project" value="InterPro"/>
</dbReference>
<dbReference type="Pfam" id="PF00326">
    <property type="entry name" value="Peptidase_S9"/>
    <property type="match status" value="1"/>
</dbReference>
<evidence type="ECO:0000313" key="2">
    <source>
        <dbReference type="EMBL" id="ABR70438.1"/>
    </source>
</evidence>
<evidence type="ECO:0000259" key="1">
    <source>
        <dbReference type="Pfam" id="PF00326"/>
    </source>
</evidence>
<accession>A6VVF9</accession>
<dbReference type="PANTHER" id="PTHR43265:SF1">
    <property type="entry name" value="ESTERASE ESTD"/>
    <property type="match status" value="1"/>
</dbReference>
<dbReference type="AlphaFoldDB" id="A6VVF9"/>
<reference evidence="2" key="1">
    <citation type="submission" date="2007-06" db="EMBL/GenBank/DDBJ databases">
        <title>Complete sequence of Marinomonas sp. MWYL1.</title>
        <authorList>
            <consortium name="US DOE Joint Genome Institute"/>
            <person name="Copeland A."/>
            <person name="Lucas S."/>
            <person name="Lapidus A."/>
            <person name="Barry K."/>
            <person name="Glavina del Rio T."/>
            <person name="Dalin E."/>
            <person name="Tice H."/>
            <person name="Pitluck S."/>
            <person name="Kiss H."/>
            <person name="Brettin T."/>
            <person name="Bruce D."/>
            <person name="Detter J.C."/>
            <person name="Han C."/>
            <person name="Schmutz J."/>
            <person name="Larimer F."/>
            <person name="Land M."/>
            <person name="Hauser L."/>
            <person name="Kyrpides N."/>
            <person name="Kim E."/>
            <person name="Johnston A.W.B."/>
            <person name="Todd J.D."/>
            <person name="Rogers R."/>
            <person name="Wexler M."/>
            <person name="Bond P.L."/>
            <person name="Li Y."/>
            <person name="Richardson P."/>
        </authorList>
    </citation>
    <scope>NUCLEOTIDE SEQUENCE [LARGE SCALE GENOMIC DNA]</scope>
    <source>
        <strain evidence="2">MWYL1</strain>
    </source>
</reference>
<dbReference type="KEGG" id="mmw:Mmwyl1_1510"/>